<evidence type="ECO:0000256" key="1">
    <source>
        <dbReference type="ARBA" id="ARBA00007378"/>
    </source>
</evidence>
<sequence length="138" mass="13904">MSGTVLFTGTATAIGGRGGHSQTSDGSVSVDLGMPKNGVLDSGKTTPEHLFATGYAACFGSAVEAVGHQKKLDVTGAAVTVAVSLVKGDDGFSLAAKLSLKAPALTPEQTEEVLEAAHQMCPYSKATRGNIPVELSVG</sequence>
<dbReference type="SUPFAM" id="SSF82784">
    <property type="entry name" value="OsmC-like"/>
    <property type="match status" value="1"/>
</dbReference>
<dbReference type="NCBIfam" id="TIGR03561">
    <property type="entry name" value="organ_hyd_perox"/>
    <property type="match status" value="1"/>
</dbReference>
<dbReference type="Gene3D" id="2.20.25.10">
    <property type="match status" value="1"/>
</dbReference>
<organism evidence="2 3">
    <name type="scientific">Ancylobacter rudongensis</name>
    <dbReference type="NCBI Taxonomy" id="177413"/>
    <lineage>
        <taxon>Bacteria</taxon>
        <taxon>Pseudomonadati</taxon>
        <taxon>Pseudomonadota</taxon>
        <taxon>Alphaproteobacteria</taxon>
        <taxon>Hyphomicrobiales</taxon>
        <taxon>Xanthobacteraceae</taxon>
        <taxon>Ancylobacter</taxon>
    </lineage>
</organism>
<dbReference type="STRING" id="177413.SAMN05660859_2449"/>
<dbReference type="InterPro" id="IPR019953">
    <property type="entry name" value="OHR"/>
</dbReference>
<name>A0A1G4SSJ6_9HYPH</name>
<dbReference type="Pfam" id="PF02566">
    <property type="entry name" value="OsmC"/>
    <property type="match status" value="1"/>
</dbReference>
<dbReference type="RefSeq" id="WP_091439817.1">
    <property type="nucleotide sequence ID" value="NZ_FMTP01000003.1"/>
</dbReference>
<gene>
    <name evidence="2" type="ORF">SAMN05660859_2449</name>
</gene>
<dbReference type="PANTHER" id="PTHR33797">
    <property type="entry name" value="ORGANIC HYDROPEROXIDE RESISTANCE PROTEIN-LIKE"/>
    <property type="match status" value="1"/>
</dbReference>
<accession>A0A1G4SSJ6</accession>
<proteinExistence type="inferred from homology"/>
<evidence type="ECO:0000313" key="2">
    <source>
        <dbReference type="EMBL" id="SCW71971.1"/>
    </source>
</evidence>
<keyword evidence="3" id="KW-1185">Reference proteome</keyword>
<protein>
    <submittedName>
        <fullName evidence="2">Peroxiredoxin, Ohr subfamily</fullName>
    </submittedName>
</protein>
<evidence type="ECO:0000313" key="3">
    <source>
        <dbReference type="Proteomes" id="UP000198889"/>
    </source>
</evidence>
<dbReference type="PANTHER" id="PTHR33797:SF2">
    <property type="entry name" value="ORGANIC HYDROPEROXIDE RESISTANCE PROTEIN-LIKE"/>
    <property type="match status" value="1"/>
</dbReference>
<dbReference type="AlphaFoldDB" id="A0A1G4SSJ6"/>
<comment type="similarity">
    <text evidence="1">Belongs to the OsmC/Ohr family.</text>
</comment>
<dbReference type="InterPro" id="IPR003718">
    <property type="entry name" value="OsmC/Ohr_fam"/>
</dbReference>
<dbReference type="Gene3D" id="3.30.300.20">
    <property type="match status" value="1"/>
</dbReference>
<dbReference type="EMBL" id="FMTP01000003">
    <property type="protein sequence ID" value="SCW71971.1"/>
    <property type="molecule type" value="Genomic_DNA"/>
</dbReference>
<reference evidence="3" key="1">
    <citation type="submission" date="2016-10" db="EMBL/GenBank/DDBJ databases">
        <authorList>
            <person name="Varghese N."/>
            <person name="Submissions S."/>
        </authorList>
    </citation>
    <scope>NUCLEOTIDE SEQUENCE [LARGE SCALE GENOMIC DNA]</scope>
    <source>
        <strain evidence="3">CGMCC 1.1761</strain>
    </source>
</reference>
<dbReference type="InterPro" id="IPR015946">
    <property type="entry name" value="KH_dom-like_a/b"/>
</dbReference>
<dbReference type="GO" id="GO:0006979">
    <property type="term" value="P:response to oxidative stress"/>
    <property type="evidence" value="ECO:0007669"/>
    <property type="project" value="InterPro"/>
</dbReference>
<dbReference type="Proteomes" id="UP000198889">
    <property type="component" value="Unassembled WGS sequence"/>
</dbReference>
<dbReference type="InterPro" id="IPR036102">
    <property type="entry name" value="OsmC/Ohrsf"/>
</dbReference>